<evidence type="ECO:0000313" key="2">
    <source>
        <dbReference type="Proteomes" id="UP000306813"/>
    </source>
</evidence>
<dbReference type="AlphaFoldDB" id="A0AAX2UIT6"/>
<protein>
    <submittedName>
        <fullName evidence="1">Uncharacterized protein</fullName>
    </submittedName>
</protein>
<dbReference type="EMBL" id="VDBS01000048">
    <property type="protein sequence ID" value="TNB56898.1"/>
    <property type="molecule type" value="Genomic_DNA"/>
</dbReference>
<gene>
    <name evidence="1" type="ORF">FDW42_06400</name>
</gene>
<reference evidence="1 2" key="1">
    <citation type="submission" date="2019-05" db="EMBL/GenBank/DDBJ databases">
        <title>Draft genomes of eight strains of Campylobacter helveticus isolated from cats and a dog in New Zealand.</title>
        <authorList>
            <person name="Bojanic K."/>
            <person name="Midwinter A.C."/>
            <person name="Biggs P.J."/>
            <person name="Acke E."/>
            <person name="Cornelius A.J."/>
            <person name="Marshall J.C."/>
        </authorList>
    </citation>
    <scope>NUCLEOTIDE SEQUENCE [LARGE SCALE GENOMIC DNA]</scope>
    <source>
        <strain evidence="1 2">ACP123b</strain>
    </source>
</reference>
<accession>A0AAX2UIT6</accession>
<organism evidence="1 2">
    <name type="scientific">Campylobacter helveticus</name>
    <dbReference type="NCBI Taxonomy" id="28898"/>
    <lineage>
        <taxon>Bacteria</taxon>
        <taxon>Pseudomonadati</taxon>
        <taxon>Campylobacterota</taxon>
        <taxon>Epsilonproteobacteria</taxon>
        <taxon>Campylobacterales</taxon>
        <taxon>Campylobacteraceae</taxon>
        <taxon>Campylobacter</taxon>
    </lineage>
</organism>
<evidence type="ECO:0000313" key="1">
    <source>
        <dbReference type="EMBL" id="TNB56898.1"/>
    </source>
</evidence>
<proteinExistence type="predicted"/>
<name>A0AAX2UIT6_9BACT</name>
<comment type="caution">
    <text evidence="1">The sequence shown here is derived from an EMBL/GenBank/DDBJ whole genome shotgun (WGS) entry which is preliminary data.</text>
</comment>
<dbReference type="RefSeq" id="WP_139026814.1">
    <property type="nucleotide sequence ID" value="NZ_VDBR01000034.1"/>
</dbReference>
<sequence>MKVSVSNVLNLYHQLNLRQQERFLIKASCYYEEFYKRQSPLNKIRDILYTLNEYERIDIIKALSKEFRTSDEWHSLIKSINE</sequence>
<dbReference type="Proteomes" id="UP000306813">
    <property type="component" value="Unassembled WGS sequence"/>
</dbReference>